<dbReference type="Proteomes" id="UP000190274">
    <property type="component" value="Chromosome F"/>
</dbReference>
<dbReference type="GO" id="GO:0031146">
    <property type="term" value="P:SCF-dependent proteasomal ubiquitin-dependent protein catabolic process"/>
    <property type="evidence" value="ECO:0007669"/>
    <property type="project" value="EnsemblFungi"/>
</dbReference>
<evidence type="ECO:0000313" key="2">
    <source>
        <dbReference type="Proteomes" id="UP000190274"/>
    </source>
</evidence>
<dbReference type="EMBL" id="LT598458">
    <property type="protein sequence ID" value="SCU90213.1"/>
    <property type="molecule type" value="Genomic_DNA"/>
</dbReference>
<dbReference type="GO" id="GO:0019005">
    <property type="term" value="C:SCF ubiquitin ligase complex"/>
    <property type="evidence" value="ECO:0007669"/>
    <property type="project" value="EnsemblFungi"/>
</dbReference>
<keyword evidence="2" id="KW-1185">Reference proteome</keyword>
<reference evidence="1 2" key="1">
    <citation type="submission" date="2016-03" db="EMBL/GenBank/DDBJ databases">
        <authorList>
            <person name="Devillers H."/>
        </authorList>
    </citation>
    <scope>NUCLEOTIDE SEQUENCE [LARGE SCALE GENOMIC DNA]</scope>
    <source>
        <strain evidence="1">CBS 10888</strain>
    </source>
</reference>
<protein>
    <submittedName>
        <fullName evidence="1">LADA_0F02542g1_1</fullName>
    </submittedName>
</protein>
<evidence type="ECO:0000313" key="1">
    <source>
        <dbReference type="EMBL" id="SCU90213.1"/>
    </source>
</evidence>
<organism evidence="1 2">
    <name type="scientific">Lachancea dasiensis</name>
    <dbReference type="NCBI Taxonomy" id="1072105"/>
    <lineage>
        <taxon>Eukaryota</taxon>
        <taxon>Fungi</taxon>
        <taxon>Dikarya</taxon>
        <taxon>Ascomycota</taxon>
        <taxon>Saccharomycotina</taxon>
        <taxon>Saccharomycetes</taxon>
        <taxon>Saccharomycetales</taxon>
        <taxon>Saccharomycetaceae</taxon>
        <taxon>Lachancea</taxon>
    </lineage>
</organism>
<dbReference type="GO" id="GO:0031625">
    <property type="term" value="F:ubiquitin protein ligase binding"/>
    <property type="evidence" value="ECO:0007669"/>
    <property type="project" value="EnsemblFungi"/>
</dbReference>
<dbReference type="OrthoDB" id="4060589at2759"/>
<sequence length="519" mass="60577">MLDKLPYEIWECLARFLAQGDRVSLTYVGSSVRKAISPIIYQNLFLNEKPSVLSDSDPLLTNFWSVLNIRRAQYEEADQKLTALIRTLRESQLLSSYVEIIQCTWHLNTVLIKELLCVLGMQAVNLRQFRNFLRIELIDQLEILGPQLQSLVLPPPGVLPQEKVDPFYLPRIIKYLSRHSLENITSLNIFMDPGLFFGNVKPHFGKLRLRELELSLRDDNYSLESFNNRRLKYSDIFDTRYLEKLTILSWYENDNVDIYRKFFLDELLAFKNLKELTFMSFFFNDSFLRKCLQAFAQLRRLKLDYMFSQPIPQNTIELLARSPSQKTLQYLDLKFRPLDPYLITTNDGAASHFEINCSCKCSRCQEVIKDIIYQKVFPTPASSNIRSIEDIPKRDIITRIVSVSPIVPYTQFVDSRPGLSFVGDPVEDARQVINELLGRSLLTTGDITKVYHAHLHSLKRTFNYFLQRFPSLRYLTVNDVPTSVEEGPGGQLYNKPIYHSQYYETNQIYEVVDEENLFD</sequence>
<name>A0A1G4JIE3_9SACH</name>
<accession>A0A1G4JIE3</accession>
<proteinExistence type="predicted"/>
<dbReference type="AlphaFoldDB" id="A0A1G4JIE3"/>
<gene>
    <name evidence="1" type="ORF">LADA_0F02542G</name>
</gene>